<dbReference type="AlphaFoldDB" id="A0A6N4DI98"/>
<evidence type="ECO:0000256" key="10">
    <source>
        <dbReference type="ARBA" id="ARBA00023211"/>
    </source>
</evidence>
<evidence type="ECO:0000259" key="14">
    <source>
        <dbReference type="SMART" id="SM00479"/>
    </source>
</evidence>
<comment type="catalytic activity">
    <reaction evidence="1">
        <text>Hydrolytically removes 5'-nucleotides successively from the 3'-hydroxy termini of 3'-hydroxy-terminated oligonucleotides.</text>
        <dbReference type="EC" id="3.1.4.1"/>
    </reaction>
</comment>
<dbReference type="InterPro" id="IPR014883">
    <property type="entry name" value="VRR_NUC"/>
</dbReference>
<comment type="subunit">
    <text evidence="12">DNA polymerase III contains a core (composed of alpha, epsilon and theta chains) that associates with a tau subunit. This core dimerizes to form the POLIII' complex. PolIII' associates with the gamma complex (composed of gamma, delta, delta', psi and chi chains) and with the beta chain to form the complete DNA polymerase III complex.</text>
</comment>
<evidence type="ECO:0000259" key="15">
    <source>
        <dbReference type="SMART" id="SM00990"/>
    </source>
</evidence>
<sequence length="725" mass="82612">MRTNLPDFYYLTHFHEFLSHLTTKSGELLRATDLTFLHDFQALEREQQALVVRIINRSQPWVRRESLNYAELPNWQLALAALEQDEWVVTASATLSSNKLPGFLRILTKGELQQLHAETSLTNSSSPPKSATKARWITACQELTLNELRDAAITCEFVALAEPLAARIRYLLFIYFGRTETDFKQFSLRDLGIRPTHEEVHVNTESSLRFESIEAAESALYYSELRQQLGDPAVTLDSLDDINAWPPPIGARAERLALSCRFRWGEAIKATDPASACDVWQSTAHPKAQEQAVRLLYQRGEQERAIALAEAIIRDPLDDTLALFAEDFVARKVGGKRTSILTDLLRDALAEIPIDEAYRGNVEQGVVAWHARHGAQCFHCENNVWRAMFALYFWSELMESPQGGFVSEFDRTPRLLQTGEFYTVMQTEVEQRLQYFSQSQQAFKHIQKHFTQHYGRLTSLFHWHSDLLQQLSVLMEAPAQALENHLRTMCKDYFAFTDGYPDLLGKGAKGVFLEEVKAPGDQLRRNQARIIQHLRSVGFTVDIRPIVWQIDSDQPYVVIDVETTGGGRDYHRITEVAVVRIEQGEIVAQWSQLLNPERRIPHAITQLTGISNEMVVDAPLFAEQADTFLALCEGAIFVAHNVNFDYGFIRREFDRLGRAFRMPKLCTVQLARKHLAKLSSYRLSALCEAYNIDLINHHRALADARATAELFLLIQSHRLGCQTAP</sequence>
<keyword evidence="9" id="KW-0460">Magnesium</keyword>
<dbReference type="FunFam" id="3.30.420.10:FF:000045">
    <property type="entry name" value="3'-5' exonuclease DinG"/>
    <property type="match status" value="1"/>
</dbReference>
<dbReference type="InterPro" id="IPR036397">
    <property type="entry name" value="RNaseH_sf"/>
</dbReference>
<dbReference type="GO" id="GO:0006260">
    <property type="term" value="P:DNA replication"/>
    <property type="evidence" value="ECO:0007669"/>
    <property type="project" value="InterPro"/>
</dbReference>
<evidence type="ECO:0000256" key="11">
    <source>
        <dbReference type="ARBA" id="ARBA00025483"/>
    </source>
</evidence>
<evidence type="ECO:0000256" key="9">
    <source>
        <dbReference type="ARBA" id="ARBA00022842"/>
    </source>
</evidence>
<dbReference type="InterPro" id="IPR033315">
    <property type="entry name" value="Fan1-like"/>
</dbReference>
<evidence type="ECO:0000313" key="16">
    <source>
        <dbReference type="EMBL" id="PTB89862.1"/>
    </source>
</evidence>
<feature type="domain" description="VRR-NUC" evidence="15">
    <location>
        <begin position="437"/>
        <end position="548"/>
    </location>
</feature>
<dbReference type="Gene3D" id="3.40.1350.10">
    <property type="match status" value="1"/>
</dbReference>
<dbReference type="GO" id="GO:0036297">
    <property type="term" value="P:interstrand cross-link repair"/>
    <property type="evidence" value="ECO:0007669"/>
    <property type="project" value="InterPro"/>
</dbReference>
<dbReference type="SMART" id="SM00479">
    <property type="entry name" value="EXOIII"/>
    <property type="match status" value="1"/>
</dbReference>
<dbReference type="Pfam" id="PF21315">
    <property type="entry name" value="FAN1_HTH"/>
    <property type="match status" value="1"/>
</dbReference>
<evidence type="ECO:0000256" key="8">
    <source>
        <dbReference type="ARBA" id="ARBA00022839"/>
    </source>
</evidence>
<dbReference type="PANTHER" id="PTHR15749:SF4">
    <property type="entry name" value="FANCONI-ASSOCIATED NUCLEASE 1"/>
    <property type="match status" value="1"/>
</dbReference>
<keyword evidence="10" id="KW-0464">Manganese</keyword>
<keyword evidence="8" id="KW-0269">Exonuclease</keyword>
<dbReference type="InterPro" id="IPR012337">
    <property type="entry name" value="RNaseH-like_sf"/>
</dbReference>
<dbReference type="GO" id="GO:0070336">
    <property type="term" value="F:flap-structured DNA binding"/>
    <property type="evidence" value="ECO:0007669"/>
    <property type="project" value="TreeGrafter"/>
</dbReference>
<dbReference type="Pfam" id="PF08774">
    <property type="entry name" value="VRR_NUC"/>
    <property type="match status" value="1"/>
</dbReference>
<reference evidence="16 17" key="1">
    <citation type="submission" date="2018-03" db="EMBL/GenBank/DDBJ databases">
        <title>Cross-interface Injection: A General Nanoliter Liquid Handling Method Applied to Single Cells Genome Amplification Automated Nanoliter Liquid Handling Applied to Single Cell Multiple Displacement Amplification.</title>
        <authorList>
            <person name="Yun J."/>
            <person name="Xu P."/>
            <person name="Xu J."/>
            <person name="Dai X."/>
            <person name="Wang Y."/>
            <person name="Zheng X."/>
            <person name="Cao C."/>
            <person name="Yi Q."/>
            <person name="Zhu Y."/>
            <person name="Wang L."/>
            <person name="Dong Z."/>
            <person name="Huang Y."/>
            <person name="Huang L."/>
            <person name="Du W."/>
        </authorList>
    </citation>
    <scope>NUCLEOTIDE SEQUENCE [LARGE SCALE GENOMIC DNA]</scope>
    <source>
        <strain evidence="16 17">A9-4</strain>
    </source>
</reference>
<dbReference type="SMART" id="SM00990">
    <property type="entry name" value="VRR_NUC"/>
    <property type="match status" value="1"/>
</dbReference>
<dbReference type="Pfam" id="PF00929">
    <property type="entry name" value="RNase_T"/>
    <property type="match status" value="1"/>
</dbReference>
<evidence type="ECO:0000256" key="1">
    <source>
        <dbReference type="ARBA" id="ARBA00000983"/>
    </source>
</evidence>
<dbReference type="GO" id="GO:0003887">
    <property type="term" value="F:DNA-directed DNA polymerase activity"/>
    <property type="evidence" value="ECO:0007669"/>
    <property type="project" value="UniProtKB-EC"/>
</dbReference>
<protein>
    <submittedName>
        <fullName evidence="16">DNA polymerase III subunit epsilon</fullName>
    </submittedName>
</protein>
<dbReference type="InterPro" id="IPR011856">
    <property type="entry name" value="tRNA_endonuc-like_dom_sf"/>
</dbReference>
<evidence type="ECO:0000256" key="3">
    <source>
        <dbReference type="ARBA" id="ARBA00001946"/>
    </source>
</evidence>
<evidence type="ECO:0000313" key="17">
    <source>
        <dbReference type="Proteomes" id="UP000241514"/>
    </source>
</evidence>
<evidence type="ECO:0000256" key="2">
    <source>
        <dbReference type="ARBA" id="ARBA00001936"/>
    </source>
</evidence>
<dbReference type="Proteomes" id="UP000241514">
    <property type="component" value="Unassembled WGS sequence"/>
</dbReference>
<evidence type="ECO:0000256" key="4">
    <source>
        <dbReference type="ARBA" id="ARBA00005533"/>
    </source>
</evidence>
<comment type="function">
    <text evidence="11">DNA polymerase III is a complex, multichain enzyme responsible for most of the replicative synthesis in bacteria. The epsilon subunit contain the editing function and is a proofreading 3'-5' exonuclease.</text>
</comment>
<evidence type="ECO:0000256" key="13">
    <source>
        <dbReference type="ARBA" id="ARBA00049244"/>
    </source>
</evidence>
<dbReference type="GO" id="GO:0008409">
    <property type="term" value="F:5'-3' exonuclease activity"/>
    <property type="evidence" value="ECO:0007669"/>
    <property type="project" value="TreeGrafter"/>
</dbReference>
<dbReference type="GO" id="GO:0017108">
    <property type="term" value="F:5'-flap endonuclease activity"/>
    <property type="evidence" value="ECO:0007669"/>
    <property type="project" value="TreeGrafter"/>
</dbReference>
<dbReference type="CDD" id="cd06127">
    <property type="entry name" value="DEDDh"/>
    <property type="match status" value="1"/>
</dbReference>
<organism evidence="16 17">
    <name type="scientific">Pseudidiomarina aestuarii</name>
    <dbReference type="NCBI Taxonomy" id="624146"/>
    <lineage>
        <taxon>Bacteria</taxon>
        <taxon>Pseudomonadati</taxon>
        <taxon>Pseudomonadota</taxon>
        <taxon>Gammaproteobacteria</taxon>
        <taxon>Alteromonadales</taxon>
        <taxon>Idiomarinaceae</taxon>
        <taxon>Pseudidiomarina</taxon>
    </lineage>
</organism>
<dbReference type="NCBIfam" id="TIGR00573">
    <property type="entry name" value="dnaq"/>
    <property type="match status" value="1"/>
</dbReference>
<gene>
    <name evidence="16" type="ORF">C9928_01930</name>
</gene>
<evidence type="ECO:0000256" key="12">
    <source>
        <dbReference type="ARBA" id="ARBA00026073"/>
    </source>
</evidence>
<dbReference type="InterPro" id="IPR006054">
    <property type="entry name" value="DnaQ"/>
</dbReference>
<evidence type="ECO:0000256" key="6">
    <source>
        <dbReference type="ARBA" id="ARBA00022723"/>
    </source>
</evidence>
<comment type="caution">
    <text evidence="16">The sequence shown here is derived from an EMBL/GenBank/DDBJ whole genome shotgun (WGS) entry which is preliminary data.</text>
</comment>
<comment type="similarity">
    <text evidence="4">Belongs to the FAN1 family.</text>
</comment>
<evidence type="ECO:0000256" key="5">
    <source>
        <dbReference type="ARBA" id="ARBA00022722"/>
    </source>
</evidence>
<feature type="domain" description="Exonuclease" evidence="14">
    <location>
        <begin position="555"/>
        <end position="720"/>
    </location>
</feature>
<comment type="cofactor">
    <cofactor evidence="3">
        <name>Mg(2+)</name>
        <dbReference type="ChEBI" id="CHEBI:18420"/>
    </cofactor>
</comment>
<dbReference type="EMBL" id="PYVG01000006">
    <property type="protein sequence ID" value="PTB89862.1"/>
    <property type="molecule type" value="Genomic_DNA"/>
</dbReference>
<dbReference type="GO" id="GO:0004528">
    <property type="term" value="F:phosphodiesterase I activity"/>
    <property type="evidence" value="ECO:0007669"/>
    <property type="project" value="UniProtKB-EC"/>
</dbReference>
<dbReference type="GO" id="GO:0046872">
    <property type="term" value="F:metal ion binding"/>
    <property type="evidence" value="ECO:0007669"/>
    <property type="project" value="UniProtKB-KW"/>
</dbReference>
<dbReference type="SUPFAM" id="SSF53098">
    <property type="entry name" value="Ribonuclease H-like"/>
    <property type="match status" value="1"/>
</dbReference>
<name>A0A6N4DI98_9GAMM</name>
<keyword evidence="7" id="KW-0378">Hydrolase</keyword>
<keyword evidence="5" id="KW-0540">Nuclease</keyword>
<dbReference type="PANTHER" id="PTHR15749">
    <property type="entry name" value="FANCONI-ASSOCIATED NUCLEASE 1"/>
    <property type="match status" value="1"/>
</dbReference>
<keyword evidence="6" id="KW-0479">Metal-binding</keyword>
<dbReference type="Gene3D" id="3.30.420.10">
    <property type="entry name" value="Ribonuclease H-like superfamily/Ribonuclease H"/>
    <property type="match status" value="1"/>
</dbReference>
<accession>A0A6N4DI98</accession>
<dbReference type="InterPro" id="IPR049125">
    <property type="entry name" value="FAN1-like_WH"/>
</dbReference>
<comment type="cofactor">
    <cofactor evidence="2">
        <name>Mn(2+)</name>
        <dbReference type="ChEBI" id="CHEBI:29035"/>
    </cofactor>
</comment>
<evidence type="ECO:0000256" key="7">
    <source>
        <dbReference type="ARBA" id="ARBA00022801"/>
    </source>
</evidence>
<comment type="catalytic activity">
    <reaction evidence="13">
        <text>DNA(n) + a 2'-deoxyribonucleoside 5'-triphosphate = DNA(n+1) + diphosphate</text>
        <dbReference type="Rhea" id="RHEA:22508"/>
        <dbReference type="Rhea" id="RHEA-COMP:17339"/>
        <dbReference type="Rhea" id="RHEA-COMP:17340"/>
        <dbReference type="ChEBI" id="CHEBI:33019"/>
        <dbReference type="ChEBI" id="CHEBI:61560"/>
        <dbReference type="ChEBI" id="CHEBI:173112"/>
        <dbReference type="EC" id="2.7.7.7"/>
    </reaction>
</comment>
<proteinExistence type="inferred from homology"/>
<dbReference type="InterPro" id="IPR013520">
    <property type="entry name" value="Ribonucl_H"/>
</dbReference>